<evidence type="ECO:0000313" key="3">
    <source>
        <dbReference type="Proteomes" id="UP001446205"/>
    </source>
</evidence>
<dbReference type="Proteomes" id="UP001446205">
    <property type="component" value="Unassembled WGS sequence"/>
</dbReference>
<dbReference type="SUPFAM" id="SSF52821">
    <property type="entry name" value="Rhodanese/Cell cycle control phosphatase"/>
    <property type="match status" value="1"/>
</dbReference>
<proteinExistence type="predicted"/>
<dbReference type="PANTHER" id="PTHR43031:SF1">
    <property type="entry name" value="PYRIDINE NUCLEOTIDE-DISULPHIDE OXIDOREDUCTASE"/>
    <property type="match status" value="1"/>
</dbReference>
<dbReference type="EMBL" id="JBBPCO010000012">
    <property type="protein sequence ID" value="MEK8090414.1"/>
    <property type="molecule type" value="Genomic_DNA"/>
</dbReference>
<dbReference type="InterPro" id="IPR001763">
    <property type="entry name" value="Rhodanese-like_dom"/>
</dbReference>
<dbReference type="Gene3D" id="3.40.250.10">
    <property type="entry name" value="Rhodanese-like domain"/>
    <property type="match status" value="1"/>
</dbReference>
<keyword evidence="3" id="KW-1185">Reference proteome</keyword>
<organism evidence="2 3">
    <name type="scientific">Thermithiobacillus plumbiphilus</name>
    <dbReference type="NCBI Taxonomy" id="1729899"/>
    <lineage>
        <taxon>Bacteria</taxon>
        <taxon>Pseudomonadati</taxon>
        <taxon>Pseudomonadota</taxon>
        <taxon>Acidithiobacillia</taxon>
        <taxon>Acidithiobacillales</taxon>
        <taxon>Thermithiobacillaceae</taxon>
        <taxon>Thermithiobacillus</taxon>
    </lineage>
</organism>
<evidence type="ECO:0000259" key="1">
    <source>
        <dbReference type="PROSITE" id="PS50206"/>
    </source>
</evidence>
<comment type="caution">
    <text evidence="2">The sequence shown here is derived from an EMBL/GenBank/DDBJ whole genome shotgun (WGS) entry which is preliminary data.</text>
</comment>
<dbReference type="RefSeq" id="WP_341371471.1">
    <property type="nucleotide sequence ID" value="NZ_JBBPCO010000012.1"/>
</dbReference>
<dbReference type="PROSITE" id="PS50206">
    <property type="entry name" value="RHODANESE_3"/>
    <property type="match status" value="1"/>
</dbReference>
<reference evidence="2 3" key="1">
    <citation type="submission" date="2024-04" db="EMBL/GenBank/DDBJ databases">
        <authorList>
            <person name="Abashina T."/>
            <person name="Shaikin A."/>
        </authorList>
    </citation>
    <scope>NUCLEOTIDE SEQUENCE [LARGE SCALE GENOMIC DNA]</scope>
    <source>
        <strain evidence="2 3">AAFK</strain>
    </source>
</reference>
<dbReference type="InterPro" id="IPR036873">
    <property type="entry name" value="Rhodanese-like_dom_sf"/>
</dbReference>
<name>A0ABU9DA47_9PROT</name>
<evidence type="ECO:0000313" key="2">
    <source>
        <dbReference type="EMBL" id="MEK8090414.1"/>
    </source>
</evidence>
<sequence>MYGFREIDASQLKTWLDEGKEIQLVDVRTPAEMARGMIPGATALPLTVLPLKTGELSKDKPVVFYCMSGGRSAQAAAFLANQGYPEPVSLRGGITAWSRSGYPVAQG</sequence>
<protein>
    <submittedName>
        <fullName evidence="2">Rhodanese-like domain-containing protein</fullName>
    </submittedName>
</protein>
<dbReference type="Pfam" id="PF00581">
    <property type="entry name" value="Rhodanese"/>
    <property type="match status" value="1"/>
</dbReference>
<accession>A0ABU9DA47</accession>
<dbReference type="CDD" id="cd00158">
    <property type="entry name" value="RHOD"/>
    <property type="match status" value="1"/>
</dbReference>
<dbReference type="SMART" id="SM00450">
    <property type="entry name" value="RHOD"/>
    <property type="match status" value="1"/>
</dbReference>
<gene>
    <name evidence="2" type="ORF">WOB96_11660</name>
</gene>
<dbReference type="PANTHER" id="PTHR43031">
    <property type="entry name" value="FAD-DEPENDENT OXIDOREDUCTASE"/>
    <property type="match status" value="1"/>
</dbReference>
<dbReference type="InterPro" id="IPR050229">
    <property type="entry name" value="GlpE_sulfurtransferase"/>
</dbReference>
<feature type="domain" description="Rhodanese" evidence="1">
    <location>
        <begin position="18"/>
        <end position="106"/>
    </location>
</feature>